<dbReference type="EMBL" id="LR798200">
    <property type="protein sequence ID" value="CAB5162078.1"/>
    <property type="molecule type" value="Genomic_DNA"/>
</dbReference>
<dbReference type="InterPro" id="IPR025354">
    <property type="entry name" value="DUF4258"/>
</dbReference>
<accession>A0A6J7W7Y7</accession>
<gene>
    <name evidence="1" type="ORF">UFOVP152_1</name>
</gene>
<evidence type="ECO:0000313" key="1">
    <source>
        <dbReference type="EMBL" id="CAB5162078.1"/>
    </source>
</evidence>
<dbReference type="Pfam" id="PF14076">
    <property type="entry name" value="DUF4258"/>
    <property type="match status" value="1"/>
</dbReference>
<reference evidence="1" key="1">
    <citation type="submission" date="2020-05" db="EMBL/GenBank/DDBJ databases">
        <authorList>
            <person name="Chiriac C."/>
            <person name="Salcher M."/>
            <person name="Ghai R."/>
            <person name="Kavagutti S V."/>
        </authorList>
    </citation>
    <scope>NUCLEOTIDE SEQUENCE</scope>
</reference>
<organism evidence="1">
    <name type="scientific">uncultured Caudovirales phage</name>
    <dbReference type="NCBI Taxonomy" id="2100421"/>
    <lineage>
        <taxon>Viruses</taxon>
        <taxon>Duplodnaviria</taxon>
        <taxon>Heunggongvirae</taxon>
        <taxon>Uroviricota</taxon>
        <taxon>Caudoviricetes</taxon>
        <taxon>Peduoviridae</taxon>
        <taxon>Maltschvirus</taxon>
        <taxon>Maltschvirus maltsch</taxon>
    </lineage>
</organism>
<protein>
    <recommendedName>
        <fullName evidence="2">DUF4258 domain-containing protein</fullName>
    </recommendedName>
</protein>
<name>A0A6J7W7Y7_9CAUD</name>
<sequence length="93" mass="10529">MFNPVTILSEIKRIAADSGNIVLIKHGKQRSRQRQITRPQIEGCIRKGHIEEGPFLNSHGNWQVTMCRQVAGEEIRCVVAVDFPSKILVITTY</sequence>
<evidence type="ECO:0008006" key="2">
    <source>
        <dbReference type="Google" id="ProtNLM"/>
    </source>
</evidence>
<proteinExistence type="predicted"/>